<name>F2B1Z1_RHOBT</name>
<evidence type="ECO:0000313" key="1">
    <source>
        <dbReference type="EMBL" id="EGF24083.1"/>
    </source>
</evidence>
<proteinExistence type="predicted"/>
<organism evidence="1 2">
    <name type="scientific">Rhodopirellula baltica WH47</name>
    <dbReference type="NCBI Taxonomy" id="991778"/>
    <lineage>
        <taxon>Bacteria</taxon>
        <taxon>Pseudomonadati</taxon>
        <taxon>Planctomycetota</taxon>
        <taxon>Planctomycetia</taxon>
        <taxon>Pirellulales</taxon>
        <taxon>Pirellulaceae</taxon>
        <taxon>Rhodopirellula</taxon>
    </lineage>
</organism>
<sequence length="49" mass="5628">MIPTRQNDSLPFQRTRPDDNASRAYLKISRRFVAMSAFVLLSFNHASSN</sequence>
<dbReference type="EMBL" id="AFAR01000315">
    <property type="protein sequence ID" value="EGF24083.1"/>
    <property type="molecule type" value="Genomic_DNA"/>
</dbReference>
<gene>
    <name evidence="1" type="ORF">RBWH47_00154</name>
</gene>
<accession>F2B1Z1</accession>
<reference evidence="1 2" key="1">
    <citation type="journal article" date="2013" name="Mar. Genomics">
        <title>Expression of sulfatases in Rhodopirellula baltica and the diversity of sulfatases in the genus Rhodopirellula.</title>
        <authorList>
            <person name="Wegner C.E."/>
            <person name="Richter-Heitmann T."/>
            <person name="Klindworth A."/>
            <person name="Klockow C."/>
            <person name="Richter M."/>
            <person name="Achstetter T."/>
            <person name="Glockner F.O."/>
            <person name="Harder J."/>
        </authorList>
    </citation>
    <scope>NUCLEOTIDE SEQUENCE [LARGE SCALE GENOMIC DNA]</scope>
    <source>
        <strain evidence="1 2">WH47</strain>
    </source>
</reference>
<dbReference type="Proteomes" id="UP000006222">
    <property type="component" value="Unassembled WGS sequence"/>
</dbReference>
<comment type="caution">
    <text evidence="1">The sequence shown here is derived from an EMBL/GenBank/DDBJ whole genome shotgun (WGS) entry which is preliminary data.</text>
</comment>
<dbReference type="AlphaFoldDB" id="F2B1Z1"/>
<evidence type="ECO:0000313" key="2">
    <source>
        <dbReference type="Proteomes" id="UP000006222"/>
    </source>
</evidence>
<protein>
    <submittedName>
        <fullName evidence="1">Uncharacterized protein</fullName>
    </submittedName>
</protein>